<evidence type="ECO:0000313" key="2">
    <source>
        <dbReference type="EMBL" id="KAK2549404.1"/>
    </source>
</evidence>
<accession>A0AAD9PUM3</accession>
<comment type="caution">
    <text evidence="2">The sequence shown here is derived from an EMBL/GenBank/DDBJ whole genome shotgun (WGS) entry which is preliminary data.</text>
</comment>
<evidence type="ECO:0000313" key="3">
    <source>
        <dbReference type="Proteomes" id="UP001249851"/>
    </source>
</evidence>
<gene>
    <name evidence="2" type="ORF">P5673_030075</name>
</gene>
<dbReference type="Proteomes" id="UP001249851">
    <property type="component" value="Unassembled WGS sequence"/>
</dbReference>
<protein>
    <submittedName>
        <fullName evidence="2">Uncharacterized protein</fullName>
    </submittedName>
</protein>
<keyword evidence="3" id="KW-1185">Reference proteome</keyword>
<feature type="compositionally biased region" description="Basic residues" evidence="1">
    <location>
        <begin position="46"/>
        <end position="56"/>
    </location>
</feature>
<reference evidence="2" key="1">
    <citation type="journal article" date="2023" name="G3 (Bethesda)">
        <title>Whole genome assembly and annotation of the endangered Caribbean coral Acropora cervicornis.</title>
        <authorList>
            <person name="Selwyn J.D."/>
            <person name="Vollmer S.V."/>
        </authorList>
    </citation>
    <scope>NUCLEOTIDE SEQUENCE</scope>
    <source>
        <strain evidence="2">K2</strain>
    </source>
</reference>
<name>A0AAD9PUM3_ACRCE</name>
<evidence type="ECO:0000256" key="1">
    <source>
        <dbReference type="SAM" id="MobiDB-lite"/>
    </source>
</evidence>
<reference evidence="2" key="2">
    <citation type="journal article" date="2023" name="Science">
        <title>Genomic signatures of disease resistance in endangered staghorn corals.</title>
        <authorList>
            <person name="Vollmer S.V."/>
            <person name="Selwyn J.D."/>
            <person name="Despard B.A."/>
            <person name="Roesel C.L."/>
        </authorList>
    </citation>
    <scope>NUCLEOTIDE SEQUENCE</scope>
    <source>
        <strain evidence="2">K2</strain>
    </source>
</reference>
<dbReference type="EMBL" id="JARQWQ010000126">
    <property type="protein sequence ID" value="KAK2549404.1"/>
    <property type="molecule type" value="Genomic_DNA"/>
</dbReference>
<feature type="region of interest" description="Disordered" evidence="1">
    <location>
        <begin position="1"/>
        <end position="62"/>
    </location>
</feature>
<organism evidence="2 3">
    <name type="scientific">Acropora cervicornis</name>
    <name type="common">Staghorn coral</name>
    <dbReference type="NCBI Taxonomy" id="6130"/>
    <lineage>
        <taxon>Eukaryota</taxon>
        <taxon>Metazoa</taxon>
        <taxon>Cnidaria</taxon>
        <taxon>Anthozoa</taxon>
        <taxon>Hexacorallia</taxon>
        <taxon>Scleractinia</taxon>
        <taxon>Astrocoeniina</taxon>
        <taxon>Acroporidae</taxon>
        <taxon>Acropora</taxon>
    </lineage>
</organism>
<sequence length="62" mass="7150">MANSTIERSRHPRPSTDDVLSDLSSNTVYKTGSYDGIPSTRAERRYLKRSHNRHNSCRPFQV</sequence>
<proteinExistence type="predicted"/>
<dbReference type="AlphaFoldDB" id="A0AAD9PUM3"/>